<comment type="caution">
    <text evidence="2">The sequence shown here is derived from an EMBL/GenBank/DDBJ whole genome shotgun (WGS) entry which is preliminary data.</text>
</comment>
<feature type="transmembrane region" description="Helical" evidence="1">
    <location>
        <begin position="6"/>
        <end position="23"/>
    </location>
</feature>
<reference evidence="2 3" key="1">
    <citation type="journal article" date="2019" name="Int. J. Syst. Evol. Microbiol.">
        <title>The Global Catalogue of Microorganisms (GCM) 10K type strain sequencing project: providing services to taxonomists for standard genome sequencing and annotation.</title>
        <authorList>
            <consortium name="The Broad Institute Genomics Platform"/>
            <consortium name="The Broad Institute Genome Sequencing Center for Infectious Disease"/>
            <person name="Wu L."/>
            <person name="Ma J."/>
        </authorList>
    </citation>
    <scope>NUCLEOTIDE SEQUENCE [LARGE SCALE GENOMIC DNA]</scope>
    <source>
        <strain evidence="2 3">JCM 15395</strain>
    </source>
</reference>
<keyword evidence="1" id="KW-1133">Transmembrane helix</keyword>
<keyword evidence="3" id="KW-1185">Reference proteome</keyword>
<proteinExistence type="predicted"/>
<keyword evidence="1" id="KW-0472">Membrane</keyword>
<dbReference type="Proteomes" id="UP001500866">
    <property type="component" value="Unassembled WGS sequence"/>
</dbReference>
<protein>
    <submittedName>
        <fullName evidence="2">Uncharacterized protein</fullName>
    </submittedName>
</protein>
<feature type="transmembrane region" description="Helical" evidence="1">
    <location>
        <begin position="74"/>
        <end position="96"/>
    </location>
</feature>
<accession>A0ABN1GLD3</accession>
<evidence type="ECO:0000313" key="3">
    <source>
        <dbReference type="Proteomes" id="UP001500866"/>
    </source>
</evidence>
<dbReference type="EMBL" id="BAAADS010000025">
    <property type="protein sequence ID" value="GAA0613949.1"/>
    <property type="molecule type" value="Genomic_DNA"/>
</dbReference>
<evidence type="ECO:0000256" key="1">
    <source>
        <dbReference type="SAM" id="Phobius"/>
    </source>
</evidence>
<dbReference type="RefSeq" id="WP_343815877.1">
    <property type="nucleotide sequence ID" value="NZ_BAAADS010000025.1"/>
</dbReference>
<name>A0ABN1GLD3_9BACI</name>
<evidence type="ECO:0000313" key="2">
    <source>
        <dbReference type="EMBL" id="GAA0613949.1"/>
    </source>
</evidence>
<feature type="transmembrane region" description="Helical" evidence="1">
    <location>
        <begin position="35"/>
        <end position="54"/>
    </location>
</feature>
<sequence>MDRMTFIIAVLLIYMIYITYKHRDTFRKLSFLQNMGVLITFLVAIAIFGSLFYFGVNYLSDLSSSWFVDVIVKVVYAFFVMISGVIAFSAVVYKISNGLLPVQRNRQ</sequence>
<keyword evidence="1" id="KW-0812">Transmembrane</keyword>
<organism evidence="2 3">
    <name type="scientific">Virgibacillus siamensis</name>
    <dbReference type="NCBI Taxonomy" id="480071"/>
    <lineage>
        <taxon>Bacteria</taxon>
        <taxon>Bacillati</taxon>
        <taxon>Bacillota</taxon>
        <taxon>Bacilli</taxon>
        <taxon>Bacillales</taxon>
        <taxon>Bacillaceae</taxon>
        <taxon>Virgibacillus</taxon>
    </lineage>
</organism>
<gene>
    <name evidence="2" type="ORF">GCM10009001_33980</name>
</gene>